<dbReference type="GO" id="GO:0004622">
    <property type="term" value="F:phosphatidylcholine lysophospholipase activity"/>
    <property type="evidence" value="ECO:0007669"/>
    <property type="project" value="TreeGrafter"/>
</dbReference>
<accession>A0A9Q0LEY3</accession>
<keyword evidence="3" id="KW-1185">Reference proteome</keyword>
<dbReference type="PANTHER" id="PTHR30383">
    <property type="entry name" value="THIOESTERASE 1/PROTEASE 1/LYSOPHOSPHOLIPASE L1"/>
    <property type="match status" value="1"/>
</dbReference>
<evidence type="ECO:0000313" key="3">
    <source>
        <dbReference type="Proteomes" id="UP001149090"/>
    </source>
</evidence>
<dbReference type="OMA" id="NDLAYNR"/>
<protein>
    <recommendedName>
        <fullName evidence="1">SGNH hydrolase-type esterase domain-containing protein</fullName>
    </recommendedName>
</protein>
<reference evidence="2" key="1">
    <citation type="submission" date="2022-10" db="EMBL/GenBank/DDBJ databases">
        <title>Novel sulphate-reducing endosymbionts in the free-living metamonad Anaeramoeba.</title>
        <authorList>
            <person name="Jerlstrom-Hultqvist J."/>
            <person name="Cepicka I."/>
            <person name="Gallot-Lavallee L."/>
            <person name="Salas-Leiva D."/>
            <person name="Curtis B.A."/>
            <person name="Zahonova K."/>
            <person name="Pipaliya S."/>
            <person name="Dacks J."/>
            <person name="Roger A.J."/>
        </authorList>
    </citation>
    <scope>NUCLEOTIDE SEQUENCE</scope>
    <source>
        <strain evidence="2">BMAN</strain>
    </source>
</reference>
<dbReference type="PANTHER" id="PTHR30383:SF5">
    <property type="entry name" value="SGNH HYDROLASE-TYPE ESTERASE DOMAIN-CONTAINING PROTEIN"/>
    <property type="match status" value="1"/>
</dbReference>
<feature type="domain" description="SGNH hydrolase-type esterase" evidence="1">
    <location>
        <begin position="11"/>
        <end position="189"/>
    </location>
</feature>
<proteinExistence type="predicted"/>
<comment type="caution">
    <text evidence="2">The sequence shown here is derived from an EMBL/GenBank/DDBJ whole genome shotgun (WGS) entry which is preliminary data.</text>
</comment>
<evidence type="ECO:0000259" key="1">
    <source>
        <dbReference type="Pfam" id="PF13472"/>
    </source>
</evidence>
<dbReference type="InterPro" id="IPR051532">
    <property type="entry name" value="Ester_Hydrolysis_Enzymes"/>
</dbReference>
<dbReference type="Proteomes" id="UP001149090">
    <property type="component" value="Unassembled WGS sequence"/>
</dbReference>
<dbReference type="AlphaFoldDB" id="A0A9Q0LEY3"/>
<dbReference type="OrthoDB" id="408760at2759"/>
<dbReference type="SUPFAM" id="SSF52266">
    <property type="entry name" value="SGNH hydrolase"/>
    <property type="match status" value="1"/>
</dbReference>
<dbReference type="Gene3D" id="3.40.50.1110">
    <property type="entry name" value="SGNH hydrolase"/>
    <property type="match status" value="1"/>
</dbReference>
<dbReference type="InterPro" id="IPR013830">
    <property type="entry name" value="SGNH_hydro"/>
</dbReference>
<dbReference type="InterPro" id="IPR036514">
    <property type="entry name" value="SGNH_hydro_sf"/>
</dbReference>
<gene>
    <name evidence="2" type="ORF">M0811_10705</name>
</gene>
<organism evidence="2 3">
    <name type="scientific">Anaeramoeba ignava</name>
    <name type="common">Anaerobic marine amoeba</name>
    <dbReference type="NCBI Taxonomy" id="1746090"/>
    <lineage>
        <taxon>Eukaryota</taxon>
        <taxon>Metamonada</taxon>
        <taxon>Anaeramoebidae</taxon>
        <taxon>Anaeramoeba</taxon>
    </lineage>
</organism>
<sequence length="205" mass="23380">MEKKETISILAFGDSLTCGWSNFGTEHFPYGINLHKLLTEKYPEKNFEIQVSGISGQKAFGMPPRMKEEIKEKEYHYVIILAGTNDLSQSYSAEEIFEQISSLHEIALKSDSVRKTIAITIPQAAADSHFKDYLEKKLQINSLIQKLVDSNQKIELVDLYSLIPFSSPSENQKDSLWNDSLHFSSIGYDKMGELIFNVFVEKIFN</sequence>
<name>A0A9Q0LEY3_ANAIG</name>
<dbReference type="EMBL" id="JAPDFW010000093">
    <property type="protein sequence ID" value="KAJ5070635.1"/>
    <property type="molecule type" value="Genomic_DNA"/>
</dbReference>
<evidence type="ECO:0000313" key="2">
    <source>
        <dbReference type="EMBL" id="KAJ5070635.1"/>
    </source>
</evidence>
<dbReference type="Pfam" id="PF13472">
    <property type="entry name" value="Lipase_GDSL_2"/>
    <property type="match status" value="1"/>
</dbReference>